<name>A0A1W1WKX8_SULTA</name>
<dbReference type="OrthoDB" id="9762778at2"/>
<dbReference type="PROSITE" id="PS50893">
    <property type="entry name" value="ABC_TRANSPORTER_2"/>
    <property type="match status" value="1"/>
</dbReference>
<comment type="subcellular location">
    <subcellularLocation>
        <location evidence="1">Cell membrane</location>
        <topology evidence="1">Multi-pass membrane protein</topology>
    </subcellularLocation>
</comment>
<evidence type="ECO:0000256" key="1">
    <source>
        <dbReference type="ARBA" id="ARBA00004651"/>
    </source>
</evidence>
<feature type="transmembrane region" description="Helical" evidence="9">
    <location>
        <begin position="278"/>
        <end position="296"/>
    </location>
</feature>
<dbReference type="STRING" id="28034.BFX07_06050"/>
<keyword evidence="2" id="KW-0813">Transport</keyword>
<dbReference type="InterPro" id="IPR039421">
    <property type="entry name" value="Type_1_exporter"/>
</dbReference>
<dbReference type="InterPro" id="IPR003439">
    <property type="entry name" value="ABC_transporter-like_ATP-bd"/>
</dbReference>
<proteinExistence type="predicted"/>
<dbReference type="SUPFAM" id="SSF90123">
    <property type="entry name" value="ABC transporter transmembrane region"/>
    <property type="match status" value="1"/>
</dbReference>
<feature type="transmembrane region" description="Helical" evidence="9">
    <location>
        <begin position="12"/>
        <end position="32"/>
    </location>
</feature>
<keyword evidence="13" id="KW-1185">Reference proteome</keyword>
<protein>
    <submittedName>
        <fullName evidence="12">ATP-binding cassette, subfamily B</fullName>
    </submittedName>
</protein>
<reference evidence="13" key="1">
    <citation type="submission" date="2017-04" db="EMBL/GenBank/DDBJ databases">
        <authorList>
            <person name="Varghese N."/>
            <person name="Submissions S."/>
        </authorList>
    </citation>
    <scope>NUCLEOTIDE SEQUENCE [LARGE SCALE GENOMIC DNA]</scope>
    <source>
        <strain evidence="13">DSM 9293</strain>
    </source>
</reference>
<keyword evidence="4 9" id="KW-0812">Transmembrane</keyword>
<evidence type="ECO:0000256" key="9">
    <source>
        <dbReference type="SAM" id="Phobius"/>
    </source>
</evidence>
<feature type="transmembrane region" description="Helical" evidence="9">
    <location>
        <begin position="155"/>
        <end position="174"/>
    </location>
</feature>
<evidence type="ECO:0000256" key="2">
    <source>
        <dbReference type="ARBA" id="ARBA00022448"/>
    </source>
</evidence>
<dbReference type="EMBL" id="FWWY01000001">
    <property type="protein sequence ID" value="SMC06968.1"/>
    <property type="molecule type" value="Genomic_DNA"/>
</dbReference>
<dbReference type="InterPro" id="IPR003593">
    <property type="entry name" value="AAA+_ATPase"/>
</dbReference>
<dbReference type="PANTHER" id="PTHR43394">
    <property type="entry name" value="ATP-DEPENDENT PERMEASE MDL1, MITOCHONDRIAL"/>
    <property type="match status" value="1"/>
</dbReference>
<dbReference type="CDD" id="cd18548">
    <property type="entry name" value="ABC_6TM_Tm287_like"/>
    <property type="match status" value="1"/>
</dbReference>
<evidence type="ECO:0000256" key="7">
    <source>
        <dbReference type="ARBA" id="ARBA00022989"/>
    </source>
</evidence>
<feature type="domain" description="ABC transporter" evidence="10">
    <location>
        <begin position="335"/>
        <end position="570"/>
    </location>
</feature>
<dbReference type="InterPro" id="IPR011527">
    <property type="entry name" value="ABC1_TM_dom"/>
</dbReference>
<dbReference type="SMART" id="SM00382">
    <property type="entry name" value="AAA"/>
    <property type="match status" value="1"/>
</dbReference>
<evidence type="ECO:0000256" key="3">
    <source>
        <dbReference type="ARBA" id="ARBA00022475"/>
    </source>
</evidence>
<dbReference type="Pfam" id="PF00664">
    <property type="entry name" value="ABC_membrane"/>
    <property type="match status" value="1"/>
</dbReference>
<dbReference type="AlphaFoldDB" id="A0A1W1WKX8"/>
<feature type="transmembrane region" description="Helical" evidence="9">
    <location>
        <begin position="232"/>
        <end position="258"/>
    </location>
</feature>
<dbReference type="Gene3D" id="3.40.50.300">
    <property type="entry name" value="P-loop containing nucleotide triphosphate hydrolases"/>
    <property type="match status" value="1"/>
</dbReference>
<dbReference type="InterPro" id="IPR036640">
    <property type="entry name" value="ABC1_TM_sf"/>
</dbReference>
<evidence type="ECO:0000259" key="11">
    <source>
        <dbReference type="PROSITE" id="PS50929"/>
    </source>
</evidence>
<keyword evidence="6 12" id="KW-0067">ATP-binding</keyword>
<dbReference type="FunFam" id="3.40.50.300:FF:000221">
    <property type="entry name" value="Multidrug ABC transporter ATP-binding protein"/>
    <property type="match status" value="1"/>
</dbReference>
<keyword evidence="8 9" id="KW-0472">Membrane</keyword>
<accession>A0A1W1WKX8</accession>
<organism evidence="12 13">
    <name type="scientific">Sulfobacillus thermosulfidooxidans (strain DSM 9293 / VKM B-1269 / AT-1)</name>
    <dbReference type="NCBI Taxonomy" id="929705"/>
    <lineage>
        <taxon>Bacteria</taxon>
        <taxon>Bacillati</taxon>
        <taxon>Bacillota</taxon>
        <taxon>Clostridia</taxon>
        <taxon>Eubacteriales</taxon>
        <taxon>Clostridiales Family XVII. Incertae Sedis</taxon>
        <taxon>Sulfobacillus</taxon>
    </lineage>
</organism>
<dbReference type="GO" id="GO:0016887">
    <property type="term" value="F:ATP hydrolysis activity"/>
    <property type="evidence" value="ECO:0007669"/>
    <property type="project" value="InterPro"/>
</dbReference>
<feature type="transmembrane region" description="Helical" evidence="9">
    <location>
        <begin position="130"/>
        <end position="149"/>
    </location>
</feature>
<evidence type="ECO:0000256" key="5">
    <source>
        <dbReference type="ARBA" id="ARBA00022741"/>
    </source>
</evidence>
<dbReference type="PROSITE" id="PS50929">
    <property type="entry name" value="ABC_TM1F"/>
    <property type="match status" value="1"/>
</dbReference>
<dbReference type="GO" id="GO:0015421">
    <property type="term" value="F:ABC-type oligopeptide transporter activity"/>
    <property type="evidence" value="ECO:0007669"/>
    <property type="project" value="TreeGrafter"/>
</dbReference>
<keyword evidence="3" id="KW-1003">Cell membrane</keyword>
<keyword evidence="5" id="KW-0547">Nucleotide-binding</keyword>
<dbReference type="Gene3D" id="1.20.1560.10">
    <property type="entry name" value="ABC transporter type 1, transmembrane domain"/>
    <property type="match status" value="1"/>
</dbReference>
<dbReference type="GO" id="GO:0005524">
    <property type="term" value="F:ATP binding"/>
    <property type="evidence" value="ECO:0007669"/>
    <property type="project" value="UniProtKB-KW"/>
</dbReference>
<evidence type="ECO:0000256" key="4">
    <source>
        <dbReference type="ARBA" id="ARBA00022692"/>
    </source>
</evidence>
<evidence type="ECO:0000256" key="8">
    <source>
        <dbReference type="ARBA" id="ARBA00023136"/>
    </source>
</evidence>
<dbReference type="SUPFAM" id="SSF52540">
    <property type="entry name" value="P-loop containing nucleoside triphosphate hydrolases"/>
    <property type="match status" value="1"/>
</dbReference>
<dbReference type="Pfam" id="PF00005">
    <property type="entry name" value="ABC_tran"/>
    <property type="match status" value="1"/>
</dbReference>
<evidence type="ECO:0000256" key="6">
    <source>
        <dbReference type="ARBA" id="ARBA00022840"/>
    </source>
</evidence>
<dbReference type="PROSITE" id="PS00211">
    <property type="entry name" value="ABC_TRANSPORTER_1"/>
    <property type="match status" value="1"/>
</dbReference>
<evidence type="ECO:0000313" key="13">
    <source>
        <dbReference type="Proteomes" id="UP000192660"/>
    </source>
</evidence>
<dbReference type="InterPro" id="IPR017871">
    <property type="entry name" value="ABC_transporter-like_CS"/>
</dbReference>
<evidence type="ECO:0000313" key="12">
    <source>
        <dbReference type="EMBL" id="SMC06968.1"/>
    </source>
</evidence>
<sequence>MTRLLKILRPAWFSISLIIIFTFLQTLSTLYLPRLMANMVDQGVVKGNMSDIFTVGTMMLIVTLLAAVFSIIAGYLASKTSAEFGRIVRGQLFRHVESLMPHDFDQFGTSSLIVRSTNDVMQVQQFVNMLLRMMVIAPLMAVGGIIMAVTTNAKLSVILLVVLPLLAVGVYLILKHGLVLFHLMQQKVDVLNRIVRENLMGVRVIRAFNRDPYEQSRFERVNGDLTQVSIRVYALMALFMPLVMLMINLSTVAILWFGGREVVIGTLQVGNLMAFIQYVTQIMFSIMMVSAMFFMIPRAQASAARITEVLNLVPSVTNHDDTMIPTLTTSSSPPLIFDRVSFRYPGAEDMVLSHLSFDVPSGQLTAIVGGTGSGKTALLNLIPRFFDVSEGAILLHGVDIRNLPQQFVRSKIAYVSQKAVIFSGTIADNIRFGNPEASDEDVEEATRIAQALEFIQRLPDGFQSLVTQNGNNLSGGQKQRLAIARALVKKADIYLFDDNFSALDYQTDRRLQEALREYLQDAAIIVVSQRVQTVMDADQILVLDKGQIVGRGRHETLMQSSLVYQEFVRSQLSEEAS</sequence>
<keyword evidence="7 9" id="KW-1133">Transmembrane helix</keyword>
<dbReference type="PANTHER" id="PTHR43394:SF1">
    <property type="entry name" value="ATP-BINDING CASSETTE SUB-FAMILY B MEMBER 10, MITOCHONDRIAL"/>
    <property type="match status" value="1"/>
</dbReference>
<dbReference type="InterPro" id="IPR027417">
    <property type="entry name" value="P-loop_NTPase"/>
</dbReference>
<dbReference type="Proteomes" id="UP000192660">
    <property type="component" value="Unassembled WGS sequence"/>
</dbReference>
<evidence type="ECO:0000259" key="10">
    <source>
        <dbReference type="PROSITE" id="PS50893"/>
    </source>
</evidence>
<feature type="transmembrane region" description="Helical" evidence="9">
    <location>
        <begin position="52"/>
        <end position="77"/>
    </location>
</feature>
<gene>
    <name evidence="12" type="ORF">SAMN00768000_3129</name>
</gene>
<dbReference type="GO" id="GO:0005886">
    <property type="term" value="C:plasma membrane"/>
    <property type="evidence" value="ECO:0007669"/>
    <property type="project" value="UniProtKB-SubCell"/>
</dbReference>
<feature type="domain" description="ABC transmembrane type-1" evidence="11">
    <location>
        <begin position="17"/>
        <end position="298"/>
    </location>
</feature>